<keyword evidence="1" id="KW-0472">Membrane</keyword>
<accession>A9KF48</accession>
<organism evidence="2 3">
    <name type="scientific">Coxiella burnetii (strain Dugway 5J108-111)</name>
    <dbReference type="NCBI Taxonomy" id="434922"/>
    <lineage>
        <taxon>Bacteria</taxon>
        <taxon>Pseudomonadati</taxon>
        <taxon>Pseudomonadota</taxon>
        <taxon>Gammaproteobacteria</taxon>
        <taxon>Legionellales</taxon>
        <taxon>Coxiellaceae</taxon>
        <taxon>Coxiella</taxon>
    </lineage>
</organism>
<feature type="transmembrane region" description="Helical" evidence="1">
    <location>
        <begin position="65"/>
        <end position="88"/>
    </location>
</feature>
<gene>
    <name evidence="2" type="ordered locus">CBUD_0427</name>
</gene>
<dbReference type="HOGENOM" id="CLU_068050_1_1_6"/>
<dbReference type="PANTHER" id="PTHR31876">
    <property type="entry name" value="COV-LIKE PROTEIN 1"/>
    <property type="match status" value="1"/>
</dbReference>
<dbReference type="InterPro" id="IPR007462">
    <property type="entry name" value="COV1-like"/>
</dbReference>
<feature type="transmembrane region" description="Helical" evidence="1">
    <location>
        <begin position="14"/>
        <end position="36"/>
    </location>
</feature>
<dbReference type="EMBL" id="CP000733">
    <property type="protein sequence ID" value="ABS78276.1"/>
    <property type="molecule type" value="Genomic_DNA"/>
</dbReference>
<dbReference type="Proteomes" id="UP000008555">
    <property type="component" value="Chromosome"/>
</dbReference>
<keyword evidence="1" id="KW-0812">Transmembrane</keyword>
<protein>
    <submittedName>
        <fullName evidence="2">Hypothetical membrane spanning protein</fullName>
    </submittedName>
</protein>
<evidence type="ECO:0000256" key="1">
    <source>
        <dbReference type="SAM" id="Phobius"/>
    </source>
</evidence>
<keyword evidence="1" id="KW-1133">Transmembrane helix</keyword>
<evidence type="ECO:0000313" key="2">
    <source>
        <dbReference type="EMBL" id="ABS78276.1"/>
    </source>
</evidence>
<evidence type="ECO:0000313" key="3">
    <source>
        <dbReference type="Proteomes" id="UP000008555"/>
    </source>
</evidence>
<sequence length="209" mass="23857">MKSKSKGRYFIRRYLIAGLLVWLPIWVTFIVIRFLVDLLDGTLKLLPYHYRPEQLFGHKIPGLGLVFTIIIIFLTGLLVTNFVGRYLIGWWERILARIPLVRSIYTAVKQVTHAFVQPQGQSFRKVVLIEYPRKGLWSIAFVTSNNFQGLPFEDDALAVFVPTTPNPTSGFLMVTPKKDVIDLPVTIEEAFRMIISLGVVTPTTKPPVR</sequence>
<dbReference type="RefSeq" id="WP_005772090.1">
    <property type="nucleotide sequence ID" value="NC_009727.1"/>
</dbReference>
<dbReference type="AlphaFoldDB" id="A9KF48"/>
<dbReference type="Pfam" id="PF04367">
    <property type="entry name" value="DUF502"/>
    <property type="match status" value="1"/>
</dbReference>
<reference evidence="2 3" key="1">
    <citation type="journal article" date="2009" name="Infect. Immun.">
        <title>Comparative genomics reveal extensive transposon-mediated genomic plasticity and diversity among potential effector proteins within the genus Coxiella.</title>
        <authorList>
            <person name="Beare P.A."/>
            <person name="Unsworth N."/>
            <person name="Andoh M."/>
            <person name="Voth D.E."/>
            <person name="Omsland A."/>
            <person name="Gilk S.D."/>
            <person name="Williams K.P."/>
            <person name="Sobral B.W."/>
            <person name="Kupko J.J.III."/>
            <person name="Porcella S.F."/>
            <person name="Samuel J.E."/>
            <person name="Heinzen R.A."/>
        </authorList>
    </citation>
    <scope>NUCLEOTIDE SEQUENCE [LARGE SCALE GENOMIC DNA]</scope>
    <source>
        <strain evidence="2 3">Dugway 5J108-111</strain>
    </source>
</reference>
<proteinExistence type="predicted"/>
<name>A9KF48_COXBN</name>
<dbReference type="PANTHER" id="PTHR31876:SF26">
    <property type="entry name" value="PROTEIN LIKE COV 2"/>
    <property type="match status" value="1"/>
</dbReference>
<dbReference type="KEGG" id="cbd:CBUD_0427"/>